<keyword evidence="3" id="KW-1185">Reference proteome</keyword>
<evidence type="ECO:0000256" key="1">
    <source>
        <dbReference type="SAM" id="Phobius"/>
    </source>
</evidence>
<feature type="transmembrane region" description="Helical" evidence="1">
    <location>
        <begin position="79"/>
        <end position="98"/>
    </location>
</feature>
<name>A0ABW6I248_9FLAO</name>
<evidence type="ECO:0000313" key="3">
    <source>
        <dbReference type="Proteomes" id="UP001600107"/>
    </source>
</evidence>
<protein>
    <submittedName>
        <fullName evidence="2">Uncharacterized protein</fullName>
    </submittedName>
</protein>
<reference evidence="2 3" key="1">
    <citation type="submission" date="2024-06" db="EMBL/GenBank/DDBJ databases">
        <title>Flavobacterium spp. isolated from glacier.</title>
        <authorList>
            <person name="Han D."/>
        </authorList>
    </citation>
    <scope>NUCLEOTIDE SEQUENCE [LARGE SCALE GENOMIC DNA]</scope>
    <source>
        <strain evidence="2 3">ZS1P70</strain>
    </source>
</reference>
<comment type="caution">
    <text evidence="2">The sequence shown here is derived from an EMBL/GenBank/DDBJ whole genome shotgun (WGS) entry which is preliminary data.</text>
</comment>
<dbReference type="RefSeq" id="WP_379849504.1">
    <property type="nucleotide sequence ID" value="NZ_JBHZPY010000001.1"/>
</dbReference>
<proteinExistence type="predicted"/>
<feature type="transmembrane region" description="Helical" evidence="1">
    <location>
        <begin position="50"/>
        <end position="73"/>
    </location>
</feature>
<evidence type="ECO:0000313" key="2">
    <source>
        <dbReference type="EMBL" id="MFE3870042.1"/>
    </source>
</evidence>
<organism evidence="2 3">
    <name type="scientific">Flavobacterium zhoui</name>
    <dbReference type="NCBI Taxonomy" id="3230414"/>
    <lineage>
        <taxon>Bacteria</taxon>
        <taxon>Pseudomonadati</taxon>
        <taxon>Bacteroidota</taxon>
        <taxon>Flavobacteriia</taxon>
        <taxon>Flavobacteriales</taxon>
        <taxon>Flavobacteriaceae</taxon>
        <taxon>Flavobacterium</taxon>
    </lineage>
</organism>
<dbReference type="Proteomes" id="UP001600107">
    <property type="component" value="Unassembled WGS sequence"/>
</dbReference>
<gene>
    <name evidence="2" type="ORF">ACFX5F_02265</name>
</gene>
<keyword evidence="1" id="KW-0812">Transmembrane</keyword>
<dbReference type="EMBL" id="JBHZPY010000001">
    <property type="protein sequence ID" value="MFE3870042.1"/>
    <property type="molecule type" value="Genomic_DNA"/>
</dbReference>
<accession>A0ABW6I248</accession>
<keyword evidence="1" id="KW-1133">Transmembrane helix</keyword>
<sequence length="151" mass="17576">MSTNTIKIEKDLEENSLFVISESKVTFKNCDAVIDLNQISNSRLIKKRDFTANIIVLVFAVFFYLMVLQPLYLSTTFESLILALILIFVVSCIENYSYRLLINKTNYDFNEIFVSKENLHFAKIFLSKFPVSTILTTKVKQEFDYQNLKEA</sequence>
<keyword evidence="1" id="KW-0472">Membrane</keyword>